<evidence type="ECO:0000256" key="3">
    <source>
        <dbReference type="SAM" id="Phobius"/>
    </source>
</evidence>
<evidence type="ECO:0000313" key="6">
    <source>
        <dbReference type="Proteomes" id="UP001321766"/>
    </source>
</evidence>
<dbReference type="InterPro" id="IPR000408">
    <property type="entry name" value="Reg_chr_condens"/>
</dbReference>
<keyword evidence="3" id="KW-1133">Transmembrane helix</keyword>
<dbReference type="Proteomes" id="UP001321766">
    <property type="component" value="Chromosome"/>
</dbReference>
<dbReference type="InterPro" id="IPR058923">
    <property type="entry name" value="RCC1-like_dom"/>
</dbReference>
<dbReference type="Gene3D" id="2.130.10.30">
    <property type="entry name" value="Regulator of chromosome condensation 1/beta-lactamase-inhibitor protein II"/>
    <property type="match status" value="4"/>
</dbReference>
<evidence type="ECO:0000256" key="2">
    <source>
        <dbReference type="ARBA" id="ARBA00022737"/>
    </source>
</evidence>
<dbReference type="InterPro" id="IPR009091">
    <property type="entry name" value="RCC1/BLIP-II"/>
</dbReference>
<evidence type="ECO:0000256" key="1">
    <source>
        <dbReference type="ARBA" id="ARBA00004196"/>
    </source>
</evidence>
<keyword evidence="3" id="KW-0472">Membrane</keyword>
<reference evidence="5 6" key="1">
    <citation type="journal article" date="2023" name="Microbiol. Spectr.">
        <title>Symbiosis of Carpenter Bees with Uncharacterized Lactic Acid Bacteria Showing NAD Auxotrophy.</title>
        <authorList>
            <person name="Kawasaki S."/>
            <person name="Ozawa K."/>
            <person name="Mori T."/>
            <person name="Yamamoto A."/>
            <person name="Ito M."/>
            <person name="Ohkuma M."/>
            <person name="Sakamoto M."/>
            <person name="Matsutani M."/>
        </authorList>
    </citation>
    <scope>NUCLEOTIDE SEQUENCE [LARGE SCALE GENOMIC DNA]</scope>
    <source>
        <strain evidence="5 6">Kim37-2</strain>
    </source>
</reference>
<dbReference type="PROSITE" id="PS50012">
    <property type="entry name" value="RCC1_3"/>
    <property type="match status" value="7"/>
</dbReference>
<evidence type="ECO:0000259" key="4">
    <source>
        <dbReference type="Pfam" id="PF25390"/>
    </source>
</evidence>
<dbReference type="InterPro" id="IPR042229">
    <property type="entry name" value="Listeria/Bacterioides_rpt_sf"/>
</dbReference>
<dbReference type="InterPro" id="IPR051625">
    <property type="entry name" value="Signaling_Regulatory_Domain"/>
</dbReference>
<keyword evidence="2" id="KW-0677">Repeat</keyword>
<feature type="domain" description="RCC1-like" evidence="4">
    <location>
        <begin position="243"/>
        <end position="442"/>
    </location>
</feature>
<dbReference type="Pfam" id="PF09479">
    <property type="entry name" value="Flg_new"/>
    <property type="match status" value="1"/>
</dbReference>
<protein>
    <recommendedName>
        <fullName evidence="4">RCC1-like domain-containing protein</fullName>
    </recommendedName>
</protein>
<accession>A0ABN6S827</accession>
<organism evidence="5 6">
    <name type="scientific">Bombiscardovia nodaiensis</name>
    <dbReference type="NCBI Taxonomy" id="2932181"/>
    <lineage>
        <taxon>Bacteria</taxon>
        <taxon>Bacillati</taxon>
        <taxon>Actinomycetota</taxon>
        <taxon>Actinomycetes</taxon>
        <taxon>Bifidobacteriales</taxon>
        <taxon>Bifidobacteriaceae</taxon>
        <taxon>Bombiscardovia</taxon>
    </lineage>
</organism>
<dbReference type="InterPro" id="IPR013378">
    <property type="entry name" value="InlB-like_B-rpt"/>
</dbReference>
<evidence type="ECO:0000313" key="5">
    <source>
        <dbReference type="EMBL" id="BDR52289.1"/>
    </source>
</evidence>
<dbReference type="Gene3D" id="2.60.40.4270">
    <property type="entry name" value="Listeria-Bacteroides repeat domain"/>
    <property type="match status" value="1"/>
</dbReference>
<sequence length="740" mass="78562">MAIGENGKTYAWGYAFGTSSSKNVVPALVQTDKVFTSISAAGYSQAAGNSLALLSDGTAYSWGSGGDALGRGTTLSPANLPGKVEMGVINVTGVTFDYNGKNLTRDSATQWHVSTPAHPGGTVDAKVLWTLNGKTMSPITFKYTFWASFVVSFDLNGAPGVTPPSQRILIGRKAQRPQPEPQWPGHVFDGWFTNQGSPWNFDTAVNETVQLTAKWDEIRFTIKPNSGPVQGNTKVDISADPALTGIHLAQVSAGSNHSLAIGSDNKAYAWGNNIFGKLGDNSVINRNSPVLIKTAPGVTFVKVIAGTNNSFAFASDGSLYGWGTNNSGQLGLGDKTNRLTPTLITPPAGATKYIQVSPGDTHTVAIADDGKTYAWGNNEHGQLGTGDTTERLTPTQVQLPSGVSAYTQVSAGNDYCVGLDRFGKAYSWGLNRYGQLGNTSVPTSYSSMSATPVPVQMPVAAFKQIGAKGSRSMGLSNDGHLYTWGRSGDGELGSNSNVDKNFPIAVNLNSSITFDQVFLGPYDAIAISSDHRVYAWGNNTNHQLSDSNDRYLWSPTLVDPVPGTTFTSFSAGEKHTLAIDTVGQLWAWGSNNLNQLGNGKGGNAGDEERTPVKIGVPPSIVITQVTFAGSSASSPVFDNATGTWNVQTPVHSPDQQVDVVISWKMNDSQQPDYTIHNGFLYYTLLNIPKAGTIPLHRLTGSTLLLLIGLAAVVYAGHGYNQKRKQGKGCHSAQILSEHSN</sequence>
<dbReference type="EMBL" id="AP026798">
    <property type="protein sequence ID" value="BDR52289.1"/>
    <property type="molecule type" value="Genomic_DNA"/>
</dbReference>
<proteinExistence type="predicted"/>
<keyword evidence="6" id="KW-1185">Reference proteome</keyword>
<gene>
    <name evidence="5" type="ORF">KIM372_01960</name>
</gene>
<name>A0ABN6S827_9BIFI</name>
<dbReference type="SUPFAM" id="SSF50985">
    <property type="entry name" value="RCC1/BLIP-II"/>
    <property type="match status" value="2"/>
</dbReference>
<keyword evidence="3" id="KW-0812">Transmembrane</keyword>
<dbReference type="PANTHER" id="PTHR22872">
    <property type="entry name" value="BTK-BINDING PROTEIN-RELATED"/>
    <property type="match status" value="1"/>
</dbReference>
<comment type="subcellular location">
    <subcellularLocation>
        <location evidence="1">Cell envelope</location>
    </subcellularLocation>
</comment>
<dbReference type="PRINTS" id="PR00633">
    <property type="entry name" value="RCCNDNSATION"/>
</dbReference>
<dbReference type="Pfam" id="PF00415">
    <property type="entry name" value="RCC1"/>
    <property type="match status" value="3"/>
</dbReference>
<feature type="transmembrane region" description="Helical" evidence="3">
    <location>
        <begin position="698"/>
        <end position="717"/>
    </location>
</feature>
<dbReference type="Pfam" id="PF25390">
    <property type="entry name" value="WD40_RLD"/>
    <property type="match status" value="1"/>
</dbReference>
<dbReference type="PROSITE" id="PS00626">
    <property type="entry name" value="RCC1_2"/>
    <property type="match status" value="2"/>
</dbReference>